<reference evidence="1" key="2">
    <citation type="submission" date="2022-06" db="UniProtKB">
        <authorList>
            <consortium name="EnsemblMetazoa"/>
        </authorList>
    </citation>
    <scope>IDENTIFICATION</scope>
    <source>
        <strain evidence="1">DF5081</strain>
    </source>
</reference>
<proteinExistence type="predicted"/>
<evidence type="ECO:0000313" key="2">
    <source>
        <dbReference type="Proteomes" id="UP000005237"/>
    </source>
</evidence>
<evidence type="ECO:0000313" key="1">
    <source>
        <dbReference type="EnsemblMetazoa" id="CJA30976.1"/>
    </source>
</evidence>
<reference evidence="2" key="1">
    <citation type="submission" date="2010-08" db="EMBL/GenBank/DDBJ databases">
        <authorList>
            <consortium name="Caenorhabditis japonica Sequencing Consortium"/>
            <person name="Wilson R.K."/>
        </authorList>
    </citation>
    <scope>NUCLEOTIDE SEQUENCE [LARGE SCALE GENOMIC DNA]</scope>
    <source>
        <strain evidence="2">DF5081</strain>
    </source>
</reference>
<sequence>MSSPILYNKLAINHIINKSIMPTTNPFAKNVLKHIFWHTKSYGWITTSIKGARYGGCNSPGARLAPPTCNGRRKGQEDGNCVV</sequence>
<name>A0A8R1EA07_CAEJA</name>
<organism evidence="1 2">
    <name type="scientific">Caenorhabditis japonica</name>
    <dbReference type="NCBI Taxonomy" id="281687"/>
    <lineage>
        <taxon>Eukaryota</taxon>
        <taxon>Metazoa</taxon>
        <taxon>Ecdysozoa</taxon>
        <taxon>Nematoda</taxon>
        <taxon>Chromadorea</taxon>
        <taxon>Rhabditida</taxon>
        <taxon>Rhabditina</taxon>
        <taxon>Rhabditomorpha</taxon>
        <taxon>Rhabditoidea</taxon>
        <taxon>Rhabditidae</taxon>
        <taxon>Peloderinae</taxon>
        <taxon>Caenorhabditis</taxon>
    </lineage>
</organism>
<dbReference type="AlphaFoldDB" id="A0A8R1EA07"/>
<dbReference type="EnsemblMetazoa" id="CJA30976.1">
    <property type="protein sequence ID" value="CJA30976.1"/>
    <property type="gene ID" value="WBGene00206823"/>
</dbReference>
<dbReference type="Proteomes" id="UP000005237">
    <property type="component" value="Unassembled WGS sequence"/>
</dbReference>
<protein>
    <submittedName>
        <fullName evidence="1">Uncharacterized protein</fullName>
    </submittedName>
</protein>
<accession>A0A8R1EA07</accession>
<keyword evidence="2" id="KW-1185">Reference proteome</keyword>